<evidence type="ECO:0000313" key="2">
    <source>
        <dbReference type="Proteomes" id="UP000033636"/>
    </source>
</evidence>
<protein>
    <submittedName>
        <fullName evidence="1">RIO1 family regulatory kinase/ATPase</fullName>
    </submittedName>
</protein>
<organism evidence="1 2">
    <name type="scientific">Thermoproteus sp. AZ2</name>
    <dbReference type="NCBI Taxonomy" id="1609232"/>
    <lineage>
        <taxon>Archaea</taxon>
        <taxon>Thermoproteota</taxon>
        <taxon>Thermoprotei</taxon>
        <taxon>Thermoproteales</taxon>
        <taxon>Thermoproteaceae</taxon>
        <taxon>Thermoproteus</taxon>
    </lineage>
</organism>
<gene>
    <name evidence="1" type="ORF">TU35_005500</name>
</gene>
<sequence>MSIKSLVDAYNALDKVDLRILRVMEIAHSKYIYIPYKLIVNWSKYDEEIISKSLSKLNKLKLIQRMRGPYEGYRLTFRSYDILALHTLRKMNKVVSISPTPIGAGKEAEVYVGEAPGGLKVVLKFHRTGTSSFIHVRRFRAFLKKRRHLTKLYEARLSAQMEYIALVEVFDAGGKVPEPIAANRHVVAMRYIDGLELYRVDPADPRAVLEDVEATVEAALSRGIIHGDLTQYNVLVAGDEAYVIDWPQWVPIHHPNASKILSRDLIELNNYFKKYNIEINIEKINKIMNEYKEKVSPEHMSKLFTDALNILER</sequence>
<evidence type="ECO:0000313" key="1">
    <source>
        <dbReference type="EMBL" id="MFB6490690.1"/>
    </source>
</evidence>
<dbReference type="Proteomes" id="UP000033636">
    <property type="component" value="Unassembled WGS sequence"/>
</dbReference>
<comment type="caution">
    <text evidence="1">The sequence shown here is derived from an EMBL/GenBank/DDBJ whole genome shotgun (WGS) entry which is preliminary data.</text>
</comment>
<proteinExistence type="predicted"/>
<dbReference type="EMBL" id="JZWT02000012">
    <property type="protein sequence ID" value="MFB6490690.1"/>
    <property type="molecule type" value="Genomic_DNA"/>
</dbReference>
<name>A0ACC6V233_9CREN</name>
<reference evidence="1" key="1">
    <citation type="submission" date="2024-07" db="EMBL/GenBank/DDBJ databases">
        <title>Metagenome and Metagenome-Assembled Genomes of Archaea from a hot spring from the geothermal field of Los Azufres, Mexico.</title>
        <authorList>
            <person name="Marin-Paredes R."/>
            <person name="Martinez-Romero E."/>
            <person name="Servin-Garciduenas L.E."/>
        </authorList>
    </citation>
    <scope>NUCLEOTIDE SEQUENCE</scope>
</reference>
<accession>A0ACC6V233</accession>